<keyword evidence="2" id="KW-1185">Reference proteome</keyword>
<reference evidence="1 2" key="1">
    <citation type="submission" date="2016-12" db="EMBL/GenBank/DDBJ databases">
        <title>The genomes of Aspergillus section Nigri reveals drivers in fungal speciation.</title>
        <authorList>
            <consortium name="DOE Joint Genome Institute"/>
            <person name="Vesth T.C."/>
            <person name="Nybo J."/>
            <person name="Theobald S."/>
            <person name="Brandl J."/>
            <person name="Frisvad J.C."/>
            <person name="Nielsen K.F."/>
            <person name="Lyhne E.K."/>
            <person name="Kogle M.E."/>
            <person name="Kuo A."/>
            <person name="Riley R."/>
            <person name="Clum A."/>
            <person name="Nolan M."/>
            <person name="Lipzen A."/>
            <person name="Salamov A."/>
            <person name="Henrissat B."/>
            <person name="Wiebenga A."/>
            <person name="De Vries R.P."/>
            <person name="Grigoriev I.V."/>
            <person name="Mortensen U.H."/>
            <person name="Andersen M.R."/>
            <person name="Baker S.E."/>
        </authorList>
    </citation>
    <scope>NUCLEOTIDE SEQUENCE [LARGE SCALE GENOMIC DNA]</scope>
    <source>
        <strain evidence="1 2">JOP 1030-1</strain>
    </source>
</reference>
<sequence length="95" mass="10605">MLQCWEHVYPKSHFIRSAQPANLHIASFPIGNNIPEADGADTPYAYWHAAAIGYQGSPLNESLSNSKKSTNAMPYITAVYNTTTLWQDITYSIKN</sequence>
<dbReference type="OrthoDB" id="10250282at2759"/>
<gene>
    <name evidence="1" type="ORF">BP01DRAFT_385313</name>
</gene>
<protein>
    <submittedName>
        <fullName evidence="1">Uncharacterized protein</fullName>
    </submittedName>
</protein>
<dbReference type="Proteomes" id="UP000248349">
    <property type="component" value="Unassembled WGS sequence"/>
</dbReference>
<dbReference type="GeneID" id="37078811"/>
<dbReference type="STRING" id="1450539.A0A318Z5S6"/>
<evidence type="ECO:0000313" key="2">
    <source>
        <dbReference type="Proteomes" id="UP000248349"/>
    </source>
</evidence>
<dbReference type="EMBL" id="KZ821250">
    <property type="protein sequence ID" value="PYH42655.1"/>
    <property type="molecule type" value="Genomic_DNA"/>
</dbReference>
<dbReference type="AlphaFoldDB" id="A0A318Z5S6"/>
<evidence type="ECO:0000313" key="1">
    <source>
        <dbReference type="EMBL" id="PYH42655.1"/>
    </source>
</evidence>
<organism evidence="1 2">
    <name type="scientific">Aspergillus saccharolyticus JOP 1030-1</name>
    <dbReference type="NCBI Taxonomy" id="1450539"/>
    <lineage>
        <taxon>Eukaryota</taxon>
        <taxon>Fungi</taxon>
        <taxon>Dikarya</taxon>
        <taxon>Ascomycota</taxon>
        <taxon>Pezizomycotina</taxon>
        <taxon>Eurotiomycetes</taxon>
        <taxon>Eurotiomycetidae</taxon>
        <taxon>Eurotiales</taxon>
        <taxon>Aspergillaceae</taxon>
        <taxon>Aspergillus</taxon>
        <taxon>Aspergillus subgen. Circumdati</taxon>
    </lineage>
</organism>
<dbReference type="RefSeq" id="XP_025428637.1">
    <property type="nucleotide sequence ID" value="XM_025577582.1"/>
</dbReference>
<name>A0A318Z5S6_9EURO</name>
<proteinExistence type="predicted"/>
<accession>A0A318Z5S6</accession>